<dbReference type="SUPFAM" id="SSF49452">
    <property type="entry name" value="Starch-binding domain-like"/>
    <property type="match status" value="1"/>
</dbReference>
<feature type="signal peptide" evidence="7">
    <location>
        <begin position="1"/>
        <end position="17"/>
    </location>
</feature>
<feature type="domain" description="TonB-dependent transporter Oar-like beta-barrel" evidence="8">
    <location>
        <begin position="251"/>
        <end position="334"/>
    </location>
</feature>
<dbReference type="GO" id="GO:0015344">
    <property type="term" value="F:siderophore uptake transmembrane transporter activity"/>
    <property type="evidence" value="ECO:0007669"/>
    <property type="project" value="TreeGrafter"/>
</dbReference>
<keyword evidence="2" id="KW-0813">Transport</keyword>
<dbReference type="Gene3D" id="2.60.40.1120">
    <property type="entry name" value="Carboxypeptidase-like, regulatory domain"/>
    <property type="match status" value="1"/>
</dbReference>
<keyword evidence="9" id="KW-0675">Receptor</keyword>
<evidence type="ECO:0000256" key="1">
    <source>
        <dbReference type="ARBA" id="ARBA00004571"/>
    </source>
</evidence>
<keyword evidence="10" id="KW-1185">Reference proteome</keyword>
<dbReference type="Proteomes" id="UP000593892">
    <property type="component" value="Chromosome"/>
</dbReference>
<evidence type="ECO:0000256" key="5">
    <source>
        <dbReference type="ARBA" id="ARBA00023136"/>
    </source>
</evidence>
<keyword evidence="3" id="KW-1134">Transmembrane beta strand</keyword>
<proteinExistence type="predicted"/>
<dbReference type="Pfam" id="PF13620">
    <property type="entry name" value="CarboxypepD_reg"/>
    <property type="match status" value="1"/>
</dbReference>
<organism evidence="9 10">
    <name type="scientific">Paludibaculum fermentans</name>
    <dbReference type="NCBI Taxonomy" id="1473598"/>
    <lineage>
        <taxon>Bacteria</taxon>
        <taxon>Pseudomonadati</taxon>
        <taxon>Acidobacteriota</taxon>
        <taxon>Terriglobia</taxon>
        <taxon>Bryobacterales</taxon>
        <taxon>Bryobacteraceae</taxon>
        <taxon>Paludibaculum</taxon>
    </lineage>
</organism>
<dbReference type="Pfam" id="PF25183">
    <property type="entry name" value="OMP_b-brl_4"/>
    <property type="match status" value="2"/>
</dbReference>
<dbReference type="InterPro" id="IPR057601">
    <property type="entry name" value="Oar-like_b-barrel"/>
</dbReference>
<gene>
    <name evidence="9" type="ORF">IRI77_27630</name>
</gene>
<evidence type="ECO:0000256" key="3">
    <source>
        <dbReference type="ARBA" id="ARBA00022452"/>
    </source>
</evidence>
<evidence type="ECO:0000256" key="6">
    <source>
        <dbReference type="ARBA" id="ARBA00023237"/>
    </source>
</evidence>
<dbReference type="PANTHER" id="PTHR30069">
    <property type="entry name" value="TONB-DEPENDENT OUTER MEMBRANE RECEPTOR"/>
    <property type="match status" value="1"/>
</dbReference>
<dbReference type="GO" id="GO:0044718">
    <property type="term" value="P:siderophore transmembrane transport"/>
    <property type="evidence" value="ECO:0007669"/>
    <property type="project" value="TreeGrafter"/>
</dbReference>
<evidence type="ECO:0000256" key="7">
    <source>
        <dbReference type="SAM" id="SignalP"/>
    </source>
</evidence>
<evidence type="ECO:0000313" key="10">
    <source>
        <dbReference type="Proteomes" id="UP000593892"/>
    </source>
</evidence>
<evidence type="ECO:0000259" key="8">
    <source>
        <dbReference type="Pfam" id="PF25183"/>
    </source>
</evidence>
<comment type="subcellular location">
    <subcellularLocation>
        <location evidence="1">Cell outer membrane</location>
        <topology evidence="1">Multi-pass membrane protein</topology>
    </subcellularLocation>
</comment>
<name>A0A7S7SJL0_PALFE</name>
<dbReference type="GO" id="GO:0030246">
    <property type="term" value="F:carbohydrate binding"/>
    <property type="evidence" value="ECO:0007669"/>
    <property type="project" value="InterPro"/>
</dbReference>
<feature type="domain" description="TonB-dependent transporter Oar-like beta-barrel" evidence="8">
    <location>
        <begin position="346"/>
        <end position="992"/>
    </location>
</feature>
<dbReference type="SUPFAM" id="SSF56935">
    <property type="entry name" value="Porins"/>
    <property type="match status" value="1"/>
</dbReference>
<keyword evidence="5" id="KW-0472">Membrane</keyword>
<reference evidence="9 10" key="1">
    <citation type="submission" date="2020-10" db="EMBL/GenBank/DDBJ databases">
        <title>Complete genome sequence of Paludibaculum fermentans P105T, a facultatively anaerobic acidobacterium capable of dissimilatory Fe(III) reduction.</title>
        <authorList>
            <person name="Dedysh S.N."/>
            <person name="Beletsky A.V."/>
            <person name="Kulichevskaya I.S."/>
            <person name="Mardanov A.V."/>
            <person name="Ravin N.V."/>
        </authorList>
    </citation>
    <scope>NUCLEOTIDE SEQUENCE [LARGE SCALE GENOMIC DNA]</scope>
    <source>
        <strain evidence="9 10">P105</strain>
    </source>
</reference>
<dbReference type="GO" id="GO:0009279">
    <property type="term" value="C:cell outer membrane"/>
    <property type="evidence" value="ECO:0007669"/>
    <property type="project" value="UniProtKB-SubCell"/>
</dbReference>
<keyword evidence="7" id="KW-0732">Signal</keyword>
<protein>
    <submittedName>
        <fullName evidence="9">TonB-dependent receptor</fullName>
    </submittedName>
</protein>
<dbReference type="AlphaFoldDB" id="A0A7S7SJL0"/>
<dbReference type="InterPro" id="IPR039426">
    <property type="entry name" value="TonB-dep_rcpt-like"/>
</dbReference>
<keyword evidence="6" id="KW-0998">Cell outer membrane</keyword>
<dbReference type="PANTHER" id="PTHR30069:SF46">
    <property type="entry name" value="OAR PROTEIN"/>
    <property type="match status" value="1"/>
</dbReference>
<dbReference type="KEGG" id="pfer:IRI77_27630"/>
<dbReference type="InterPro" id="IPR036942">
    <property type="entry name" value="Beta-barrel_TonB_sf"/>
</dbReference>
<dbReference type="InterPro" id="IPR013784">
    <property type="entry name" value="Carb-bd-like_fold"/>
</dbReference>
<evidence type="ECO:0000256" key="4">
    <source>
        <dbReference type="ARBA" id="ARBA00022692"/>
    </source>
</evidence>
<dbReference type="RefSeq" id="WP_194448210.1">
    <property type="nucleotide sequence ID" value="NZ_CP063849.1"/>
</dbReference>
<evidence type="ECO:0000313" key="9">
    <source>
        <dbReference type="EMBL" id="QOY86541.1"/>
    </source>
</evidence>
<dbReference type="Gene3D" id="2.40.170.20">
    <property type="entry name" value="TonB-dependent receptor, beta-barrel domain"/>
    <property type="match status" value="1"/>
</dbReference>
<feature type="chain" id="PRO_5032400753" evidence="7">
    <location>
        <begin position="18"/>
        <end position="1026"/>
    </location>
</feature>
<evidence type="ECO:0000256" key="2">
    <source>
        <dbReference type="ARBA" id="ARBA00022448"/>
    </source>
</evidence>
<dbReference type="EMBL" id="CP063849">
    <property type="protein sequence ID" value="QOY86541.1"/>
    <property type="molecule type" value="Genomic_DNA"/>
</dbReference>
<accession>A0A7S7SJL0</accession>
<keyword evidence="4" id="KW-0812">Transmembrane</keyword>
<sequence length="1026" mass="108874">MRGASLLVLALLPLALAAQWPGQIQGSVMDVSGAILQRARIRVQHDETGAMRFTETAPDGSFHVAGLPDGRYKVTASKPGFHTVARLDVAIRQGHLERIDFVLEVVGQHEEIRIESNAGELSAAPGAGLMMHRGGPGADLPVNGRDLRAAFDLLPGIVQTAAASSDGGQFSANGQRPNTNVVRVDGVSVNNGIGGSSLPGAAPGASLPAMTAIGSIQSLGQAEELEEVELRTPDFLAASGERPGADVVVRTRPGTNALHGEAYSHMRDNGWSARDWFANSLGVPFPRPSYYDFGAALGGPIRRDRTFFFASASRLSMTDTAMQTTVVPSWDARASAPELLKAALWAFPLPMKPEFGAGLAMSTLELERRATVAAQSLRIDHALGSAAMLFARFSNTPSSSEARQLSTSSGRYGWRSITLGATVAGRSGLIHDARFNFSRSVFSSDWGADASLGAPVDLAILVPGEIRSLLGLPIESESSILGFAIGGVGQLVSGRGATASQTQWQVVDSVSKTMRGHQFSAGADFVRLSPSRDRAIDAIALSSASVDSILNREPLAVTVTKLPRGSRPMHTLSLFAQDTVRLGERVSLVYGIRWLGTPPLNSATNHVISGLWNGDPGGGLTNFRSGWLDQWIWKPSYTQFAPRVGVAWQAPGAVVLRAGAGIYYDAGLGSAINPFNGAPFNSWQFGSVGAQTKSIPRGSAVAFKDSPLQVEPLSPLRLPRTTQWKASLEKQVTGGTASVAYVGSSGRNLLHREAGIAPDSGLFWYILARTEGRSNYHSLQTRYSGRILPGLFGLAAYTWSHSIDDGSQDSAVLLARPDAARAEERGSSSFDVRHALSFGLTYEVPGRAMREALRRPFAGWRLNTVVRAHTGFPIDVATMDGGVGVSPGNLGRPDLVFGAPIWLQDGSAPGGRRLNPGAFGMPSQSQQGSLGRNAIPGGGVLQIDASARREFRFSGRWSLDLAVSIFNVANRPAFADPVRYLASPLFGRSASMQNLMFGGGTPNSGLTPLFQTGGPRSAELELRLKF</sequence>